<proteinExistence type="inferred from homology"/>
<evidence type="ECO:0000256" key="4">
    <source>
        <dbReference type="ARBA" id="ARBA00022475"/>
    </source>
</evidence>
<dbReference type="GO" id="GO:0005886">
    <property type="term" value="C:plasma membrane"/>
    <property type="evidence" value="ECO:0007669"/>
    <property type="project" value="UniProtKB-SubCell"/>
</dbReference>
<evidence type="ECO:0000256" key="7">
    <source>
        <dbReference type="ARBA" id="ARBA00023136"/>
    </source>
</evidence>
<dbReference type="InterPro" id="IPR037185">
    <property type="entry name" value="EmrE-like"/>
</dbReference>
<evidence type="ECO:0000313" key="9">
    <source>
        <dbReference type="EMBL" id="OWT53589.1"/>
    </source>
</evidence>
<name>A0A225M3Q7_9BURK</name>
<comment type="similarity">
    <text evidence="2">Belongs to the EamA transporter family.</text>
</comment>
<evidence type="ECO:0000256" key="1">
    <source>
        <dbReference type="ARBA" id="ARBA00004651"/>
    </source>
</evidence>
<dbReference type="OrthoDB" id="3250831at2"/>
<dbReference type="NCBIfam" id="TIGR00688">
    <property type="entry name" value="rarD"/>
    <property type="match status" value="1"/>
</dbReference>
<sequence length="298" mass="32770">MKQGIALAIASSSLFALLYYYSTVLPPVTGTQIFAWRVLLAVPFLAVLISRGRAWGEVARCAQRARAQWRYGGALLVSAALLGVQLWLFTWAPLHRMALDVSLGYFLMPLVMVLVGRCFYGERLSRAQWLAVAAAAVGVVHEVLRLGTFSWATALVMFGYPPYFMLRRKIRLGSLAGLWSDMLLLTPAALFVIATQQPSLWVQLVAAPRLLVLIPLLGVLSSVALTCYLSASRMLPLALFGLLGYVEPVLLFWVAFLLLGEPVAASAWLTYIPIWMAVLLLAGEGGLLWLKEARHRPA</sequence>
<evidence type="ECO:0000256" key="6">
    <source>
        <dbReference type="ARBA" id="ARBA00022989"/>
    </source>
</evidence>
<dbReference type="Proteomes" id="UP000214603">
    <property type="component" value="Unassembled WGS sequence"/>
</dbReference>
<gene>
    <name evidence="9" type="primary">rarD</name>
    <name evidence="9" type="ORF">CEY11_24350</name>
</gene>
<comment type="subcellular location">
    <subcellularLocation>
        <location evidence="1">Cell membrane</location>
        <topology evidence="1">Multi-pass membrane protein</topology>
    </subcellularLocation>
</comment>
<keyword evidence="10" id="KW-1185">Reference proteome</keyword>
<feature type="transmembrane region" description="Helical" evidence="8">
    <location>
        <begin position="127"/>
        <end position="143"/>
    </location>
</feature>
<feature type="transmembrane region" description="Helical" evidence="8">
    <location>
        <begin position="178"/>
        <end position="198"/>
    </location>
</feature>
<keyword evidence="7 8" id="KW-0472">Membrane</keyword>
<keyword evidence="5 8" id="KW-0812">Transmembrane</keyword>
<feature type="transmembrane region" description="Helical" evidence="8">
    <location>
        <begin position="71"/>
        <end position="90"/>
    </location>
</feature>
<feature type="transmembrane region" description="Helical" evidence="8">
    <location>
        <begin position="102"/>
        <end position="120"/>
    </location>
</feature>
<feature type="transmembrane region" description="Helical" evidence="8">
    <location>
        <begin position="271"/>
        <end position="290"/>
    </location>
</feature>
<evidence type="ECO:0000256" key="2">
    <source>
        <dbReference type="ARBA" id="ARBA00007362"/>
    </source>
</evidence>
<keyword evidence="4" id="KW-1003">Cell membrane</keyword>
<evidence type="ECO:0000313" key="10">
    <source>
        <dbReference type="Proteomes" id="UP000214603"/>
    </source>
</evidence>
<evidence type="ECO:0000256" key="5">
    <source>
        <dbReference type="ARBA" id="ARBA00022692"/>
    </source>
</evidence>
<comment type="caution">
    <text evidence="9">The sequence shown here is derived from an EMBL/GenBank/DDBJ whole genome shotgun (WGS) entry which is preliminary data.</text>
</comment>
<evidence type="ECO:0000256" key="8">
    <source>
        <dbReference type="SAM" id="Phobius"/>
    </source>
</evidence>
<organism evidence="9 10">
    <name type="scientific">Candidimonas nitroreducens</name>
    <dbReference type="NCBI Taxonomy" id="683354"/>
    <lineage>
        <taxon>Bacteria</taxon>
        <taxon>Pseudomonadati</taxon>
        <taxon>Pseudomonadota</taxon>
        <taxon>Betaproteobacteria</taxon>
        <taxon>Burkholderiales</taxon>
        <taxon>Alcaligenaceae</taxon>
        <taxon>Candidimonas</taxon>
    </lineage>
</organism>
<feature type="transmembrane region" description="Helical" evidence="8">
    <location>
        <begin position="149"/>
        <end position="166"/>
    </location>
</feature>
<reference evidence="10" key="1">
    <citation type="submission" date="2017-06" db="EMBL/GenBank/DDBJ databases">
        <title>Herbaspirillum phytohormonus sp. nov., isolated from the root nodule of Robinia pseudoacacia in lead-zinc mine.</title>
        <authorList>
            <person name="Fan M."/>
            <person name="Lin Y."/>
        </authorList>
    </citation>
    <scope>NUCLEOTIDE SEQUENCE [LARGE SCALE GENOMIC DNA]</scope>
    <source>
        <strain evidence="10">SC-089</strain>
    </source>
</reference>
<dbReference type="SUPFAM" id="SSF103481">
    <property type="entry name" value="Multidrug resistance efflux transporter EmrE"/>
    <property type="match status" value="1"/>
</dbReference>
<dbReference type="InterPro" id="IPR004626">
    <property type="entry name" value="RarD"/>
</dbReference>
<feature type="transmembrane region" description="Helical" evidence="8">
    <location>
        <begin position="237"/>
        <end position="259"/>
    </location>
</feature>
<dbReference type="AlphaFoldDB" id="A0A225M3Q7"/>
<keyword evidence="3" id="KW-0813">Transport</keyword>
<accession>A0A225M3Q7</accession>
<protein>
    <submittedName>
        <fullName evidence="9">Protein RarD</fullName>
    </submittedName>
</protein>
<dbReference type="EMBL" id="NJIH01000020">
    <property type="protein sequence ID" value="OWT53589.1"/>
    <property type="molecule type" value="Genomic_DNA"/>
</dbReference>
<feature type="transmembrane region" description="Helical" evidence="8">
    <location>
        <begin position="210"/>
        <end position="230"/>
    </location>
</feature>
<dbReference type="RefSeq" id="WP_088606023.1">
    <property type="nucleotide sequence ID" value="NZ_NJIH01000020.1"/>
</dbReference>
<keyword evidence="6 8" id="KW-1133">Transmembrane helix</keyword>
<feature type="transmembrane region" description="Helical" evidence="8">
    <location>
        <begin position="33"/>
        <end position="50"/>
    </location>
</feature>
<feature type="transmembrane region" description="Helical" evidence="8">
    <location>
        <begin position="5"/>
        <end position="21"/>
    </location>
</feature>
<evidence type="ECO:0000256" key="3">
    <source>
        <dbReference type="ARBA" id="ARBA00022448"/>
    </source>
</evidence>